<proteinExistence type="predicted"/>
<organism evidence="1 2">
    <name type="scientific">Solanum commersonii</name>
    <name type="common">Commerson's wild potato</name>
    <name type="synonym">Commerson's nightshade</name>
    <dbReference type="NCBI Taxonomy" id="4109"/>
    <lineage>
        <taxon>Eukaryota</taxon>
        <taxon>Viridiplantae</taxon>
        <taxon>Streptophyta</taxon>
        <taxon>Embryophyta</taxon>
        <taxon>Tracheophyta</taxon>
        <taxon>Spermatophyta</taxon>
        <taxon>Magnoliopsida</taxon>
        <taxon>eudicotyledons</taxon>
        <taxon>Gunneridae</taxon>
        <taxon>Pentapetalae</taxon>
        <taxon>asterids</taxon>
        <taxon>lamiids</taxon>
        <taxon>Solanales</taxon>
        <taxon>Solanaceae</taxon>
        <taxon>Solanoideae</taxon>
        <taxon>Solaneae</taxon>
        <taxon>Solanum</taxon>
    </lineage>
</organism>
<dbReference type="Proteomes" id="UP000824120">
    <property type="component" value="Chromosome 9"/>
</dbReference>
<accession>A0A9J5XA83</accession>
<dbReference type="AlphaFoldDB" id="A0A9J5XA83"/>
<protein>
    <submittedName>
        <fullName evidence="1">Uncharacterized protein</fullName>
    </submittedName>
</protein>
<evidence type="ECO:0000313" key="2">
    <source>
        <dbReference type="Proteomes" id="UP000824120"/>
    </source>
</evidence>
<reference evidence="1 2" key="1">
    <citation type="submission" date="2020-09" db="EMBL/GenBank/DDBJ databases">
        <title>De no assembly of potato wild relative species, Solanum commersonii.</title>
        <authorList>
            <person name="Cho K."/>
        </authorList>
    </citation>
    <scope>NUCLEOTIDE SEQUENCE [LARGE SCALE GENOMIC DNA]</scope>
    <source>
        <strain evidence="1">LZ3.2</strain>
        <tissue evidence="1">Leaf</tissue>
    </source>
</reference>
<dbReference type="EMBL" id="JACXVP010000009">
    <property type="protein sequence ID" value="KAG5585243.1"/>
    <property type="molecule type" value="Genomic_DNA"/>
</dbReference>
<name>A0A9J5XA83_SOLCO</name>
<sequence>MDLKAEVADLRKYVHNLKSTDFTSLLETMDDVVALETSVILPATTGDCDSWTDAQVQIDASGIDASIDGAAV</sequence>
<evidence type="ECO:0000313" key="1">
    <source>
        <dbReference type="EMBL" id="KAG5585243.1"/>
    </source>
</evidence>
<comment type="caution">
    <text evidence="1">The sequence shown here is derived from an EMBL/GenBank/DDBJ whole genome shotgun (WGS) entry which is preliminary data.</text>
</comment>
<keyword evidence="2" id="KW-1185">Reference proteome</keyword>
<gene>
    <name evidence="1" type="ORF">H5410_045677</name>
</gene>